<reference evidence="2" key="1">
    <citation type="submission" date="2022-11" db="UniProtKB">
        <authorList>
            <consortium name="WormBaseParasite"/>
        </authorList>
    </citation>
    <scope>IDENTIFICATION</scope>
</reference>
<sequence>MAIGYCFMVVVFIFIDLLLKSDACMRTIPVTDILQTCLVRSTPYGTFSPASGNRVPDGGTATLTCNPFTRLDGTVTTATCSAGGLSPTSGCLPCPDDTWVFDRTTNRCFKAFPDKGVPYTCFGAEPCSDATAAVGTPLTLAYTFNLQALLDAAVIGISAGVGTFPAYLVGIGDPITNNDLMFNDGTPIPLASVQPYYYNGALDDTPANSFKFTTARIYLGQLVLDDDFCSQPPFQFGAICQLQL</sequence>
<dbReference type="WBParaSite" id="PSAMB.scaffold1622size29311.g14148.t1">
    <property type="protein sequence ID" value="PSAMB.scaffold1622size29311.g14148.t1"/>
    <property type="gene ID" value="PSAMB.scaffold1622size29311.g14148"/>
</dbReference>
<dbReference type="AlphaFoldDB" id="A0A914V859"/>
<accession>A0A914V859</accession>
<dbReference type="Proteomes" id="UP000887566">
    <property type="component" value="Unplaced"/>
</dbReference>
<evidence type="ECO:0000313" key="2">
    <source>
        <dbReference type="WBParaSite" id="PSAMB.scaffold1622size29311.g14148.t1"/>
    </source>
</evidence>
<organism evidence="1 2">
    <name type="scientific">Plectus sambesii</name>
    <dbReference type="NCBI Taxonomy" id="2011161"/>
    <lineage>
        <taxon>Eukaryota</taxon>
        <taxon>Metazoa</taxon>
        <taxon>Ecdysozoa</taxon>
        <taxon>Nematoda</taxon>
        <taxon>Chromadorea</taxon>
        <taxon>Plectida</taxon>
        <taxon>Plectina</taxon>
        <taxon>Plectoidea</taxon>
        <taxon>Plectidae</taxon>
        <taxon>Plectus</taxon>
    </lineage>
</organism>
<proteinExistence type="predicted"/>
<evidence type="ECO:0000313" key="1">
    <source>
        <dbReference type="Proteomes" id="UP000887566"/>
    </source>
</evidence>
<protein>
    <submittedName>
        <fullName evidence="2">Sushi domain-containing protein</fullName>
    </submittedName>
</protein>
<name>A0A914V859_9BILA</name>
<keyword evidence="1" id="KW-1185">Reference proteome</keyword>